<reference evidence="1 2" key="1">
    <citation type="submission" date="2019-08" db="EMBL/GenBank/DDBJ databases">
        <authorList>
            <person name="Pratt D."/>
            <person name="Casey M."/>
            <person name="Delaney K."/>
            <person name="Garza G."/>
            <person name="Hunt M."/>
            <person name="Riley S."/>
            <person name="Reid J."/>
            <person name="Ettinger A.-S.H."/>
            <person name="Ettinger W.F."/>
            <person name="Fay M."/>
            <person name="Mckenzie S.K."/>
            <person name="Anders K.R."/>
            <person name="Garlena R.A."/>
            <person name="Russell D.A."/>
            <person name="Pope W.H."/>
            <person name="Jacobs-Sera D."/>
            <person name="Hatfull G.F."/>
        </authorList>
    </citation>
    <scope>NUCLEOTIDE SEQUENCE [LARGE SCALE GENOMIC DNA]</scope>
</reference>
<accession>A0A5J6T2W6</accession>
<evidence type="ECO:0000313" key="1">
    <source>
        <dbReference type="EMBL" id="QFG04518.1"/>
    </source>
</evidence>
<dbReference type="GeneID" id="65122298"/>
<name>A0A5J6T2W6_9CAUD</name>
<organism evidence="1 2">
    <name type="scientific">Mycobacterium phage Jeeves</name>
    <dbReference type="NCBI Taxonomy" id="2652402"/>
    <lineage>
        <taxon>Viruses</taxon>
        <taxon>Duplodnaviria</taxon>
        <taxon>Heunggongvirae</taxon>
        <taxon>Uroviricota</taxon>
        <taxon>Caudoviricetes</taxon>
        <taxon>Luchadorvirus</taxon>
        <taxon>Luchadorvirus jeeves</taxon>
        <taxon>Lucadorvirus jeeves</taxon>
    </lineage>
</organism>
<dbReference type="KEGG" id="vg:65122298"/>
<gene>
    <name evidence="1" type="primary">43</name>
    <name evidence="1" type="ORF">SEA_JEEVES_43</name>
</gene>
<protein>
    <submittedName>
        <fullName evidence="1">Uncharacterized protein</fullName>
    </submittedName>
</protein>
<dbReference type="Proteomes" id="UP000327532">
    <property type="component" value="Segment"/>
</dbReference>
<dbReference type="RefSeq" id="YP_010104353.1">
    <property type="nucleotide sequence ID" value="NC_055817.1"/>
</dbReference>
<proteinExistence type="predicted"/>
<sequence length="50" mass="6266">MKLPTLPRRLFRRRPKKFRYPPAGIPRQIAFEIRVRDTQEVMDYWRREHG</sequence>
<keyword evidence="2" id="KW-1185">Reference proteome</keyword>
<evidence type="ECO:0000313" key="2">
    <source>
        <dbReference type="Proteomes" id="UP000327532"/>
    </source>
</evidence>
<dbReference type="EMBL" id="MN310541">
    <property type="protein sequence ID" value="QFG04518.1"/>
    <property type="molecule type" value="Genomic_DNA"/>
</dbReference>